<dbReference type="GO" id="GO:0016705">
    <property type="term" value="F:oxidoreductase activity, acting on paired donors, with incorporation or reduction of molecular oxygen"/>
    <property type="evidence" value="ECO:0007669"/>
    <property type="project" value="InterPro"/>
</dbReference>
<dbReference type="EMBL" id="RSCJ01000026">
    <property type="protein sequence ID" value="RUR75119.1"/>
    <property type="molecule type" value="Genomic_DNA"/>
</dbReference>
<dbReference type="AlphaFoldDB" id="A0A433N249"/>
<accession>A0A433N249</accession>
<dbReference type="InterPro" id="IPR036661">
    <property type="entry name" value="Luciferase-like_sf"/>
</dbReference>
<keyword evidence="2" id="KW-1185">Reference proteome</keyword>
<name>A0A433N249_CHLFR</name>
<comment type="caution">
    <text evidence="1">The sequence shown here is derived from an EMBL/GenBank/DDBJ whole genome shotgun (WGS) entry which is preliminary data.</text>
</comment>
<evidence type="ECO:0000313" key="1">
    <source>
        <dbReference type="EMBL" id="RUR75119.1"/>
    </source>
</evidence>
<dbReference type="Proteomes" id="UP000268857">
    <property type="component" value="Unassembled WGS sequence"/>
</dbReference>
<sequence>MVRFALGCNIKTQGDRCGNPDYSATPENHHQDARCANQEQVALVKHLESLGFDEAWVTEQHFSESNLRTLIFECAKKPGKFDTLQSRNTELCVKWLVVNLS</sequence>
<gene>
    <name evidence="1" type="ORF">PCC6912_49620</name>
</gene>
<protein>
    <submittedName>
        <fullName evidence="1">Uncharacterized protein</fullName>
    </submittedName>
</protein>
<dbReference type="Gene3D" id="3.20.20.30">
    <property type="entry name" value="Luciferase-like domain"/>
    <property type="match status" value="1"/>
</dbReference>
<reference evidence="1 2" key="1">
    <citation type="journal article" date="2019" name="Genome Biol. Evol.">
        <title>Day and night: Metabolic profiles and evolutionary relationships of six axenic non-marine cyanobacteria.</title>
        <authorList>
            <person name="Will S.E."/>
            <person name="Henke P."/>
            <person name="Boedeker C."/>
            <person name="Huang S."/>
            <person name="Brinkmann H."/>
            <person name="Rohde M."/>
            <person name="Jarek M."/>
            <person name="Friedl T."/>
            <person name="Seufert S."/>
            <person name="Schumacher M."/>
            <person name="Overmann J."/>
            <person name="Neumann-Schaal M."/>
            <person name="Petersen J."/>
        </authorList>
    </citation>
    <scope>NUCLEOTIDE SEQUENCE [LARGE SCALE GENOMIC DNA]</scope>
    <source>
        <strain evidence="1 2">PCC 6912</strain>
    </source>
</reference>
<organism evidence="1 2">
    <name type="scientific">Chlorogloeopsis fritschii PCC 6912</name>
    <dbReference type="NCBI Taxonomy" id="211165"/>
    <lineage>
        <taxon>Bacteria</taxon>
        <taxon>Bacillati</taxon>
        <taxon>Cyanobacteriota</taxon>
        <taxon>Cyanophyceae</taxon>
        <taxon>Nostocales</taxon>
        <taxon>Chlorogloeopsidaceae</taxon>
        <taxon>Chlorogloeopsis</taxon>
    </lineage>
</organism>
<dbReference type="SUPFAM" id="SSF51679">
    <property type="entry name" value="Bacterial luciferase-like"/>
    <property type="match status" value="1"/>
</dbReference>
<evidence type="ECO:0000313" key="2">
    <source>
        <dbReference type="Proteomes" id="UP000268857"/>
    </source>
</evidence>
<proteinExistence type="predicted"/>